<feature type="domain" description="DUF3298" evidence="1">
    <location>
        <begin position="158"/>
        <end position="234"/>
    </location>
</feature>
<dbReference type="EMBL" id="JBHTHY010000014">
    <property type="protein sequence ID" value="MFD0799093.1"/>
    <property type="molecule type" value="Genomic_DNA"/>
</dbReference>
<dbReference type="PROSITE" id="PS51257">
    <property type="entry name" value="PROKAR_LIPOPROTEIN"/>
    <property type="match status" value="1"/>
</dbReference>
<dbReference type="Pfam" id="PF11738">
    <property type="entry name" value="DUF3298"/>
    <property type="match status" value="1"/>
</dbReference>
<evidence type="ECO:0000313" key="4">
    <source>
        <dbReference type="Proteomes" id="UP001597012"/>
    </source>
</evidence>
<gene>
    <name evidence="3" type="ORF">ACFQZJ_16585</name>
</gene>
<evidence type="ECO:0000259" key="1">
    <source>
        <dbReference type="Pfam" id="PF11738"/>
    </source>
</evidence>
<feature type="domain" description="Deacetylase PdaC" evidence="2">
    <location>
        <begin position="40"/>
        <end position="138"/>
    </location>
</feature>
<accession>A0ABW3B8H9</accession>
<dbReference type="Proteomes" id="UP001597012">
    <property type="component" value="Unassembled WGS sequence"/>
</dbReference>
<dbReference type="RefSeq" id="WP_379935997.1">
    <property type="nucleotide sequence ID" value="NZ_JBHTHY010000014.1"/>
</dbReference>
<evidence type="ECO:0000313" key="3">
    <source>
        <dbReference type="EMBL" id="MFD0799093.1"/>
    </source>
</evidence>
<evidence type="ECO:0000259" key="2">
    <source>
        <dbReference type="Pfam" id="PF13739"/>
    </source>
</evidence>
<protein>
    <submittedName>
        <fullName evidence="3">DUF3298 domain-containing protein</fullName>
    </submittedName>
</protein>
<keyword evidence="4" id="KW-1185">Reference proteome</keyword>
<dbReference type="Gene3D" id="3.90.640.20">
    <property type="entry name" value="Heat-shock cognate protein, ATPase"/>
    <property type="match status" value="1"/>
</dbReference>
<dbReference type="Pfam" id="PF13739">
    <property type="entry name" value="PdaC"/>
    <property type="match status" value="1"/>
</dbReference>
<dbReference type="InterPro" id="IPR037126">
    <property type="entry name" value="PdaC/RsiV-like_sf"/>
</dbReference>
<dbReference type="Gene3D" id="3.30.565.40">
    <property type="entry name" value="Fervidobacterium nodosum Rt17-B1 like"/>
    <property type="match status" value="1"/>
</dbReference>
<comment type="caution">
    <text evidence="3">The sequence shown here is derived from an EMBL/GenBank/DDBJ whole genome shotgun (WGS) entry which is preliminary data.</text>
</comment>
<dbReference type="InterPro" id="IPR021729">
    <property type="entry name" value="DUF3298"/>
</dbReference>
<organism evidence="3 4">
    <name type="scientific">Maribacter chungangensis</name>
    <dbReference type="NCBI Taxonomy" id="1069117"/>
    <lineage>
        <taxon>Bacteria</taxon>
        <taxon>Pseudomonadati</taxon>
        <taxon>Bacteroidota</taxon>
        <taxon>Flavobacteriia</taxon>
        <taxon>Flavobacteriales</taxon>
        <taxon>Flavobacteriaceae</taxon>
        <taxon>Maribacter</taxon>
    </lineage>
</organism>
<dbReference type="InterPro" id="IPR025303">
    <property type="entry name" value="PdaC"/>
</dbReference>
<sequence length="248" mass="28338">MKIRRIFFFLVLLAFSCEKDDKLAFEYITYLGDTCDGCPNIRITAPKALADSKIDKVVNNAIKEEIIYLLDFNEENDATDIESAVHSFTKGYTDLKHLFVDEPMTWEATITGSISYEDDTVLTIKLESYLFTGGAHGYQTIHYLNFNKTKAIALDGENLFKNTSDFEEYAESKFRKQEGIPEKGDINSTGFMFETGSFYLPQNIGYTQKGIELFYEQYEIASYADGPIVLTFPYPELQKYLAHVPKPK</sequence>
<proteinExistence type="predicted"/>
<name>A0ABW3B8H9_9FLAO</name>
<reference evidence="4" key="1">
    <citation type="journal article" date="2019" name="Int. J. Syst. Evol. Microbiol.">
        <title>The Global Catalogue of Microorganisms (GCM) 10K type strain sequencing project: providing services to taxonomists for standard genome sequencing and annotation.</title>
        <authorList>
            <consortium name="The Broad Institute Genomics Platform"/>
            <consortium name="The Broad Institute Genome Sequencing Center for Infectious Disease"/>
            <person name="Wu L."/>
            <person name="Ma J."/>
        </authorList>
    </citation>
    <scope>NUCLEOTIDE SEQUENCE [LARGE SCALE GENOMIC DNA]</scope>
    <source>
        <strain evidence="4">CCUG 61948</strain>
    </source>
</reference>